<comment type="cofactor">
    <cofactor evidence="1">
        <name>Mg(2+)</name>
        <dbReference type="ChEBI" id="CHEBI:18420"/>
    </cofactor>
</comment>
<evidence type="ECO:0000313" key="10">
    <source>
        <dbReference type="EMBL" id="OGD35260.1"/>
    </source>
</evidence>
<evidence type="ECO:0000259" key="7">
    <source>
        <dbReference type="Pfam" id="PF02878"/>
    </source>
</evidence>
<dbReference type="PANTHER" id="PTHR43771">
    <property type="entry name" value="PHOSPHOMANNOMUTASE"/>
    <property type="match status" value="1"/>
</dbReference>
<evidence type="ECO:0000259" key="8">
    <source>
        <dbReference type="Pfam" id="PF02879"/>
    </source>
</evidence>
<evidence type="ECO:0000256" key="2">
    <source>
        <dbReference type="ARBA" id="ARBA00010231"/>
    </source>
</evidence>
<keyword evidence="3" id="KW-0597">Phosphoprotein</keyword>
<dbReference type="EMBL" id="MEYJ01000044">
    <property type="protein sequence ID" value="OGD35260.1"/>
    <property type="molecule type" value="Genomic_DNA"/>
</dbReference>
<dbReference type="PRINTS" id="PR00509">
    <property type="entry name" value="PGMPMM"/>
</dbReference>
<dbReference type="Proteomes" id="UP000178395">
    <property type="component" value="Unassembled WGS sequence"/>
</dbReference>
<dbReference type="GO" id="GO:0046872">
    <property type="term" value="F:metal ion binding"/>
    <property type="evidence" value="ECO:0007669"/>
    <property type="project" value="UniProtKB-KW"/>
</dbReference>
<keyword evidence="6" id="KW-0413">Isomerase</keyword>
<dbReference type="PANTHER" id="PTHR43771:SF1">
    <property type="entry name" value="PHOSPHOMANNOMUTASE"/>
    <property type="match status" value="1"/>
</dbReference>
<dbReference type="InterPro" id="IPR005844">
    <property type="entry name" value="A-D-PHexomutase_a/b/a-I"/>
</dbReference>
<accession>A0A1F5BXB3</accession>
<dbReference type="Gene3D" id="3.40.120.10">
    <property type="entry name" value="Alpha-D-Glucose-1,6-Bisphosphate, subunit A, domain 3"/>
    <property type="match status" value="3"/>
</dbReference>
<dbReference type="InterPro" id="IPR016055">
    <property type="entry name" value="A-D-PHexomutase_a/b/a-I/II/III"/>
</dbReference>
<keyword evidence="4" id="KW-0479">Metal-binding</keyword>
<evidence type="ECO:0000256" key="1">
    <source>
        <dbReference type="ARBA" id="ARBA00001946"/>
    </source>
</evidence>
<dbReference type="GO" id="GO:0016868">
    <property type="term" value="F:intramolecular phosphotransferase activity"/>
    <property type="evidence" value="ECO:0007669"/>
    <property type="project" value="InterPro"/>
</dbReference>
<dbReference type="SUPFAM" id="SSF53738">
    <property type="entry name" value="Phosphoglucomutase, first 3 domains"/>
    <property type="match status" value="3"/>
</dbReference>
<evidence type="ECO:0000256" key="6">
    <source>
        <dbReference type="ARBA" id="ARBA00023235"/>
    </source>
</evidence>
<dbReference type="GO" id="GO:0005975">
    <property type="term" value="P:carbohydrate metabolic process"/>
    <property type="evidence" value="ECO:0007669"/>
    <property type="project" value="InterPro"/>
</dbReference>
<name>A0A1F5BXB3_9BACT</name>
<feature type="domain" description="Alpha-D-phosphohexomutase alpha/beta/alpha" evidence="8">
    <location>
        <begin position="158"/>
        <end position="258"/>
    </location>
</feature>
<feature type="domain" description="Alpha-D-phosphohexomutase alpha/beta/alpha" evidence="9">
    <location>
        <begin position="264"/>
        <end position="372"/>
    </location>
</feature>
<protein>
    <recommendedName>
        <fullName evidence="12">Phosphomannomutase/phosphoglucomutase</fullName>
    </recommendedName>
</protein>
<sequence length="377" mass="41956">MSINPSIFKAYDVRGVYPGEINEETVYLVGRAFAVWLTKKARKQPVIVVGSDARISSPGLKKALVRGILEQGGKIIDIGLATTPMFYFAVNKAKADGGAMVTASHNPAKYNGLKFTLKQARPVGEETGLEEIKAFALRAKFAASVKKGTLKKKLLFKKYVNFMLWQIKNIEMPDLKIAIDSGNGMAGLILPKLFKKIKRIKVFPLYFKIDCGFPNHEANPLKEDTLNDLKNLMRKKKADAGIAFDGDGDRVVFLTAEGRPARADFITALLAGEYLKKYPKAKIAFGVNSSRVVREAIAEKGGRPFVSRIGHSFFKEHLWKEGVVFGGELSGHYYFRDFFNADSGIFTMIKVLKIVAQEKKPLSELIKPFERYFASGE</sequence>
<proteinExistence type="inferred from homology"/>
<dbReference type="Pfam" id="PF02878">
    <property type="entry name" value="PGM_PMM_I"/>
    <property type="match status" value="1"/>
</dbReference>
<comment type="caution">
    <text evidence="10">The sequence shown here is derived from an EMBL/GenBank/DDBJ whole genome shotgun (WGS) entry which is preliminary data.</text>
</comment>
<comment type="similarity">
    <text evidence="2">Belongs to the phosphohexose mutase family.</text>
</comment>
<evidence type="ECO:0000256" key="3">
    <source>
        <dbReference type="ARBA" id="ARBA00022553"/>
    </source>
</evidence>
<evidence type="ECO:0000313" key="11">
    <source>
        <dbReference type="Proteomes" id="UP000178395"/>
    </source>
</evidence>
<dbReference type="InterPro" id="IPR005841">
    <property type="entry name" value="Alpha-D-phosphohexomutase_SF"/>
</dbReference>
<dbReference type="CDD" id="cd03089">
    <property type="entry name" value="PMM_PGM"/>
    <property type="match status" value="1"/>
</dbReference>
<keyword evidence="5" id="KW-0460">Magnesium</keyword>
<evidence type="ECO:0000256" key="5">
    <source>
        <dbReference type="ARBA" id="ARBA00022842"/>
    </source>
</evidence>
<dbReference type="AlphaFoldDB" id="A0A1F5BXB3"/>
<evidence type="ECO:0008006" key="12">
    <source>
        <dbReference type="Google" id="ProtNLM"/>
    </source>
</evidence>
<dbReference type="Pfam" id="PF02879">
    <property type="entry name" value="PGM_PMM_II"/>
    <property type="match status" value="1"/>
</dbReference>
<dbReference type="InterPro" id="IPR005845">
    <property type="entry name" value="A-D-PHexomutase_a/b/a-II"/>
</dbReference>
<evidence type="ECO:0000256" key="4">
    <source>
        <dbReference type="ARBA" id="ARBA00022723"/>
    </source>
</evidence>
<reference evidence="10 11" key="1">
    <citation type="journal article" date="2016" name="Nat. Commun.">
        <title>Thousands of microbial genomes shed light on interconnected biogeochemical processes in an aquifer system.</title>
        <authorList>
            <person name="Anantharaman K."/>
            <person name="Brown C.T."/>
            <person name="Hug L.A."/>
            <person name="Sharon I."/>
            <person name="Castelle C.J."/>
            <person name="Probst A.J."/>
            <person name="Thomas B.C."/>
            <person name="Singh A."/>
            <person name="Wilkins M.J."/>
            <person name="Karaoz U."/>
            <person name="Brodie E.L."/>
            <person name="Williams K.H."/>
            <person name="Hubbard S.S."/>
            <person name="Banfield J.F."/>
        </authorList>
    </citation>
    <scope>NUCLEOTIDE SEQUENCE [LARGE SCALE GENOMIC DNA]</scope>
</reference>
<feature type="non-terminal residue" evidence="10">
    <location>
        <position position="377"/>
    </location>
</feature>
<dbReference type="InterPro" id="IPR005846">
    <property type="entry name" value="A-D-PHexomutase_a/b/a-III"/>
</dbReference>
<gene>
    <name evidence="10" type="ORF">A2W39_01240</name>
</gene>
<organism evidence="10 11">
    <name type="scientific">Candidatus Azambacteria bacterium RIFCSPHIGHO2_01_46_10</name>
    <dbReference type="NCBI Taxonomy" id="1797293"/>
    <lineage>
        <taxon>Bacteria</taxon>
        <taxon>Candidatus Azamiibacteriota</taxon>
    </lineage>
</organism>
<evidence type="ECO:0000259" key="9">
    <source>
        <dbReference type="Pfam" id="PF02880"/>
    </source>
</evidence>
<feature type="domain" description="Alpha-D-phosphohexomutase alpha/beta/alpha" evidence="7">
    <location>
        <begin position="7"/>
        <end position="139"/>
    </location>
</feature>
<dbReference type="Pfam" id="PF02880">
    <property type="entry name" value="PGM_PMM_III"/>
    <property type="match status" value="1"/>
</dbReference>